<evidence type="ECO:0000313" key="7">
    <source>
        <dbReference type="Proteomes" id="UP000824002"/>
    </source>
</evidence>
<dbReference type="InterPro" id="IPR018062">
    <property type="entry name" value="HTH_AraC-typ_CS"/>
</dbReference>
<keyword evidence="4" id="KW-0812">Transmembrane</keyword>
<dbReference type="GO" id="GO:0003700">
    <property type="term" value="F:DNA-binding transcription factor activity"/>
    <property type="evidence" value="ECO:0007669"/>
    <property type="project" value="InterPro"/>
</dbReference>
<dbReference type="AlphaFoldDB" id="A0A9D1FLJ8"/>
<dbReference type="Pfam" id="PF12833">
    <property type="entry name" value="HTH_18"/>
    <property type="match status" value="1"/>
</dbReference>
<dbReference type="PANTHER" id="PTHR43280:SF2">
    <property type="entry name" value="HTH-TYPE TRANSCRIPTIONAL REGULATOR EXSA"/>
    <property type="match status" value="1"/>
</dbReference>
<evidence type="ECO:0000256" key="3">
    <source>
        <dbReference type="ARBA" id="ARBA00023163"/>
    </source>
</evidence>
<keyword evidence="2" id="KW-0238">DNA-binding</keyword>
<sequence>MWIEETSRYQQQKQAQSQQIASGIQQQFDEINRTATNILLSRWLSRLNNHIGLYSEEFDVFERNGIVQDLATQAAAFYFISDIIVSVPNSELVVSTKGWFDENSFGEYHDIELNEQVQEMSSQKYLLLPVSSLSPTTTNCTIYMEIDFAEMLNFVQNLSLGEFSSISIQQGETSLCTWGERPPENVESSFELGPFAQNLTVSFYYPSSPPVRSWSPIILALAVFGLLCGSAAAAAALALITTKPLTQILKKLPPSTGRSGGSYWRLSSDIDNLIHNNEYLLKKLNHQLEQYEQYEKRDALFQILTLPPENAAEYIYTWIPWYHLNLPYQVLLFQQKVPLVKKTLDVINAILVASMERVISFSMPSTDGIYFVWFREGEKPDYNQLIPKEFFEEYAFAVSDRETDCWKLRDCYHQAKKRLDVQQDFKIEKTHWISLSAEMNLIHAIQSGKANECEKIIEKYRLLANQEIMDNLMVLLLRLASEYGFCAQSYSDRFHQGQLLHRADVLHRVIHDLYTDLCQFIQNAKQSNSSETALLVQEYVRDNFTNPEMSLKLLAEVFQSNASLLSKLFKNQLQVNFSDYLQQIRMEHAKEMLVNTDMPVSQIADKIGYDSYLSFKRAFIRVESISPKEYREQQISG</sequence>
<dbReference type="PANTHER" id="PTHR43280">
    <property type="entry name" value="ARAC-FAMILY TRANSCRIPTIONAL REGULATOR"/>
    <property type="match status" value="1"/>
</dbReference>
<keyword evidence="3" id="KW-0804">Transcription</keyword>
<evidence type="ECO:0000256" key="1">
    <source>
        <dbReference type="ARBA" id="ARBA00023015"/>
    </source>
</evidence>
<accession>A0A9D1FLJ8</accession>
<comment type="caution">
    <text evidence="6">The sequence shown here is derived from an EMBL/GenBank/DDBJ whole genome shotgun (WGS) entry which is preliminary data.</text>
</comment>
<keyword evidence="4" id="KW-0472">Membrane</keyword>
<dbReference type="InterPro" id="IPR009057">
    <property type="entry name" value="Homeodomain-like_sf"/>
</dbReference>
<dbReference type="EMBL" id="DVJP01000030">
    <property type="protein sequence ID" value="HIS75988.1"/>
    <property type="molecule type" value="Genomic_DNA"/>
</dbReference>
<evidence type="ECO:0000313" key="6">
    <source>
        <dbReference type="EMBL" id="HIS75988.1"/>
    </source>
</evidence>
<name>A0A9D1FLJ8_9FIRM</name>
<keyword evidence="4" id="KW-1133">Transmembrane helix</keyword>
<protein>
    <submittedName>
        <fullName evidence="6">Helix-turn-helix transcriptional regulator</fullName>
    </submittedName>
</protein>
<gene>
    <name evidence="6" type="ORF">IAB51_04165</name>
</gene>
<dbReference type="PROSITE" id="PS00041">
    <property type="entry name" value="HTH_ARAC_FAMILY_1"/>
    <property type="match status" value="1"/>
</dbReference>
<keyword evidence="1" id="KW-0805">Transcription regulation</keyword>
<dbReference type="Proteomes" id="UP000824002">
    <property type="component" value="Unassembled WGS sequence"/>
</dbReference>
<dbReference type="InterPro" id="IPR018060">
    <property type="entry name" value="HTH_AraC"/>
</dbReference>
<proteinExistence type="predicted"/>
<evidence type="ECO:0000256" key="2">
    <source>
        <dbReference type="ARBA" id="ARBA00023125"/>
    </source>
</evidence>
<evidence type="ECO:0000259" key="5">
    <source>
        <dbReference type="PROSITE" id="PS01124"/>
    </source>
</evidence>
<dbReference type="PROSITE" id="PS01124">
    <property type="entry name" value="HTH_ARAC_FAMILY_2"/>
    <property type="match status" value="1"/>
</dbReference>
<dbReference type="GO" id="GO:0043565">
    <property type="term" value="F:sequence-specific DNA binding"/>
    <property type="evidence" value="ECO:0007669"/>
    <property type="project" value="InterPro"/>
</dbReference>
<feature type="transmembrane region" description="Helical" evidence="4">
    <location>
        <begin position="217"/>
        <end position="240"/>
    </location>
</feature>
<reference evidence="6" key="2">
    <citation type="journal article" date="2021" name="PeerJ">
        <title>Extensive microbial diversity within the chicken gut microbiome revealed by metagenomics and culture.</title>
        <authorList>
            <person name="Gilroy R."/>
            <person name="Ravi A."/>
            <person name="Getino M."/>
            <person name="Pursley I."/>
            <person name="Horton D.L."/>
            <person name="Alikhan N.F."/>
            <person name="Baker D."/>
            <person name="Gharbi K."/>
            <person name="Hall N."/>
            <person name="Watson M."/>
            <person name="Adriaenssens E.M."/>
            <person name="Foster-Nyarko E."/>
            <person name="Jarju S."/>
            <person name="Secka A."/>
            <person name="Antonio M."/>
            <person name="Oren A."/>
            <person name="Chaudhuri R.R."/>
            <person name="La Ragione R."/>
            <person name="Hildebrand F."/>
            <person name="Pallen M.J."/>
        </authorList>
    </citation>
    <scope>NUCLEOTIDE SEQUENCE</scope>
    <source>
        <strain evidence="6">CHK199-13235</strain>
    </source>
</reference>
<reference evidence="6" key="1">
    <citation type="submission" date="2020-10" db="EMBL/GenBank/DDBJ databases">
        <authorList>
            <person name="Gilroy R."/>
        </authorList>
    </citation>
    <scope>NUCLEOTIDE SEQUENCE</scope>
    <source>
        <strain evidence="6">CHK199-13235</strain>
    </source>
</reference>
<dbReference type="SUPFAM" id="SSF46689">
    <property type="entry name" value="Homeodomain-like"/>
    <property type="match status" value="1"/>
</dbReference>
<dbReference type="Gene3D" id="1.10.10.60">
    <property type="entry name" value="Homeodomain-like"/>
    <property type="match status" value="2"/>
</dbReference>
<feature type="domain" description="HTH araC/xylS-type" evidence="5">
    <location>
        <begin position="534"/>
        <end position="633"/>
    </location>
</feature>
<organism evidence="6 7">
    <name type="scientific">Candidatus Merdivicinus excrementipullorum</name>
    <dbReference type="NCBI Taxonomy" id="2840867"/>
    <lineage>
        <taxon>Bacteria</taxon>
        <taxon>Bacillati</taxon>
        <taxon>Bacillota</taxon>
        <taxon>Clostridia</taxon>
        <taxon>Eubacteriales</taxon>
        <taxon>Oscillospiraceae</taxon>
        <taxon>Oscillospiraceae incertae sedis</taxon>
        <taxon>Candidatus Merdivicinus</taxon>
    </lineage>
</organism>
<evidence type="ECO:0000256" key="4">
    <source>
        <dbReference type="SAM" id="Phobius"/>
    </source>
</evidence>
<dbReference type="SMART" id="SM00342">
    <property type="entry name" value="HTH_ARAC"/>
    <property type="match status" value="1"/>
</dbReference>